<organism evidence="8 9">
    <name type="scientific">Neolentinus lepideus HHB14362 ss-1</name>
    <dbReference type="NCBI Taxonomy" id="1314782"/>
    <lineage>
        <taxon>Eukaryota</taxon>
        <taxon>Fungi</taxon>
        <taxon>Dikarya</taxon>
        <taxon>Basidiomycota</taxon>
        <taxon>Agaricomycotina</taxon>
        <taxon>Agaricomycetes</taxon>
        <taxon>Gloeophyllales</taxon>
        <taxon>Gloeophyllaceae</taxon>
        <taxon>Neolentinus</taxon>
    </lineage>
</organism>
<dbReference type="PANTHER" id="PTHR10218">
    <property type="entry name" value="GTP-BINDING PROTEIN ALPHA SUBUNIT"/>
    <property type="match status" value="1"/>
</dbReference>
<feature type="region of interest" description="Disordered" evidence="7">
    <location>
        <begin position="203"/>
        <end position="238"/>
    </location>
</feature>
<keyword evidence="9" id="KW-1185">Reference proteome</keyword>
<dbReference type="InterPro" id="IPR027417">
    <property type="entry name" value="P-loop_NTPase"/>
</dbReference>
<sequence length="521" mass="59437">MSASRRLEPNRRMSEDPLEAAIMPPANESMDDRERRLQAEAQAKKVSDGIDEMLRREEKERSKKRQIKVLLLGQSESGKSTTLKQFQLLHTPAAFRAERMAWRSVIYLNLVRSVRRILEAISPDPDINGSNDDLPDEGDSVASIIISAKGNHRSYVVPDYERYSSRLAPLLRLEERLSQQLSSPEEEEPIRLHPDATSSAYASSVSLAPVSPSSSNSSGPSSAGPISAPQLKSQASEVSVHTHSNWKKMFSFGGKPKSVDTNELVGWWEDPDDPCHVMYSCAQAMTELWRDRTIRWVLEQKRIRLEESSGFYLDEIERITAKKYIPTDEDVLKARLKTLGVTEHTFTLSHGMIRGVEWKIYDVGGARSQRQAWAPYFEDVNAIIFLAPISAFDQQLAEDPRVNRLEDSLLLWKMVVSNKLLANVNIVLFLNKCDLLRAKLESGVRLNHHLYSYGDKPNDYESVKKFFYNKFGFIHQQHTPNKDRELYVHFTSVTDTRRTQVIINNVRDIVLKANLKDIQLI</sequence>
<dbReference type="SUPFAM" id="SSF47895">
    <property type="entry name" value="Transducin (alpha subunit), insertion domain"/>
    <property type="match status" value="1"/>
</dbReference>
<accession>A0A165QMY1</accession>
<dbReference type="PANTHER" id="PTHR10218:SF360">
    <property type="entry name" value="GUANINE NUCLEOTIDE-BINDING PROTEIN SUBUNIT ALPHA HOMOLOG"/>
    <property type="match status" value="1"/>
</dbReference>
<dbReference type="EMBL" id="KV425593">
    <property type="protein sequence ID" value="KZT22638.1"/>
    <property type="molecule type" value="Genomic_DNA"/>
</dbReference>
<dbReference type="GO" id="GO:0003924">
    <property type="term" value="F:GTPase activity"/>
    <property type="evidence" value="ECO:0007669"/>
    <property type="project" value="InterPro"/>
</dbReference>
<dbReference type="Pfam" id="PF00503">
    <property type="entry name" value="G-alpha"/>
    <property type="match status" value="1"/>
</dbReference>
<dbReference type="InterPro" id="IPR001019">
    <property type="entry name" value="Gprotein_alpha_su"/>
</dbReference>
<evidence type="ECO:0000256" key="6">
    <source>
        <dbReference type="PIRSR" id="PIRSR601019-2"/>
    </source>
</evidence>
<dbReference type="PROSITE" id="PS51882">
    <property type="entry name" value="G_ALPHA"/>
    <property type="match status" value="1"/>
</dbReference>
<keyword evidence="3 5" id="KW-0342">GTP-binding</keyword>
<dbReference type="GO" id="GO:0001664">
    <property type="term" value="F:G protein-coupled receptor binding"/>
    <property type="evidence" value="ECO:0007669"/>
    <property type="project" value="TreeGrafter"/>
</dbReference>
<name>A0A165QMY1_9AGAM</name>
<evidence type="ECO:0000256" key="5">
    <source>
        <dbReference type="PIRSR" id="PIRSR601019-1"/>
    </source>
</evidence>
<dbReference type="CDD" id="cd00066">
    <property type="entry name" value="G-alpha"/>
    <property type="match status" value="1"/>
</dbReference>
<dbReference type="Gene3D" id="3.40.50.300">
    <property type="entry name" value="P-loop containing nucleotide triphosphate hydrolases"/>
    <property type="match status" value="2"/>
</dbReference>
<dbReference type="InParanoid" id="A0A165QMY1"/>
<keyword evidence="4" id="KW-0807">Transducer</keyword>
<feature type="region of interest" description="Disordered" evidence="7">
    <location>
        <begin position="1"/>
        <end position="32"/>
    </location>
</feature>
<dbReference type="Proteomes" id="UP000076761">
    <property type="component" value="Unassembled WGS sequence"/>
</dbReference>
<feature type="binding site" evidence="5">
    <location>
        <begin position="431"/>
        <end position="434"/>
    </location>
    <ligand>
        <name>GTP</name>
        <dbReference type="ChEBI" id="CHEBI:37565"/>
    </ligand>
</feature>
<protein>
    <submittedName>
        <fullName evidence="8">G-alpha-domain-containing protein</fullName>
    </submittedName>
</protein>
<feature type="binding site" evidence="6">
    <location>
        <position position="338"/>
    </location>
    <ligand>
        <name>Mg(2+)</name>
        <dbReference type="ChEBI" id="CHEBI:18420"/>
    </ligand>
</feature>
<keyword evidence="2 5" id="KW-0547">Nucleotide-binding</keyword>
<dbReference type="OrthoDB" id="5817230at2759"/>
<keyword evidence="6" id="KW-0460">Magnesium</keyword>
<gene>
    <name evidence="8" type="ORF">NEOLEDRAFT_634992</name>
</gene>
<dbReference type="FunFam" id="3.40.50.300:FF:000692">
    <property type="entry name" value="Guanine nucleotide-binding protein subunit alpha"/>
    <property type="match status" value="1"/>
</dbReference>
<dbReference type="InterPro" id="IPR011025">
    <property type="entry name" value="GproteinA_insert"/>
</dbReference>
<feature type="compositionally biased region" description="Low complexity" evidence="7">
    <location>
        <begin position="203"/>
        <end position="229"/>
    </location>
</feature>
<reference evidence="8 9" key="1">
    <citation type="journal article" date="2016" name="Mol. Biol. Evol.">
        <title>Comparative Genomics of Early-Diverging Mushroom-Forming Fungi Provides Insights into the Origins of Lignocellulose Decay Capabilities.</title>
        <authorList>
            <person name="Nagy L.G."/>
            <person name="Riley R."/>
            <person name="Tritt A."/>
            <person name="Adam C."/>
            <person name="Daum C."/>
            <person name="Floudas D."/>
            <person name="Sun H."/>
            <person name="Yadav J.S."/>
            <person name="Pangilinan J."/>
            <person name="Larsson K.H."/>
            <person name="Matsuura K."/>
            <person name="Barry K."/>
            <person name="Labutti K."/>
            <person name="Kuo R."/>
            <person name="Ohm R.A."/>
            <person name="Bhattacharya S.S."/>
            <person name="Shirouzu T."/>
            <person name="Yoshinaga Y."/>
            <person name="Martin F.M."/>
            <person name="Grigoriev I.V."/>
            <person name="Hibbett D.S."/>
        </authorList>
    </citation>
    <scope>NUCLEOTIDE SEQUENCE [LARGE SCALE GENOMIC DNA]</scope>
    <source>
        <strain evidence="8 9">HHB14362 ss-1</strain>
    </source>
</reference>
<dbReference type="STRING" id="1314782.A0A165QMY1"/>
<evidence type="ECO:0000313" key="9">
    <source>
        <dbReference type="Proteomes" id="UP000076761"/>
    </source>
</evidence>
<dbReference type="GO" id="GO:0005737">
    <property type="term" value="C:cytoplasm"/>
    <property type="evidence" value="ECO:0007669"/>
    <property type="project" value="TreeGrafter"/>
</dbReference>
<evidence type="ECO:0000256" key="3">
    <source>
        <dbReference type="ARBA" id="ARBA00023134"/>
    </source>
</evidence>
<keyword evidence="1 6" id="KW-0479">Metal-binding</keyword>
<dbReference type="PRINTS" id="PR00318">
    <property type="entry name" value="GPROTEINA"/>
</dbReference>
<dbReference type="GO" id="GO:0046872">
    <property type="term" value="F:metal ion binding"/>
    <property type="evidence" value="ECO:0007669"/>
    <property type="project" value="UniProtKB-KW"/>
</dbReference>
<dbReference type="GO" id="GO:0005834">
    <property type="term" value="C:heterotrimeric G-protein complex"/>
    <property type="evidence" value="ECO:0007669"/>
    <property type="project" value="TreeGrafter"/>
</dbReference>
<evidence type="ECO:0000256" key="7">
    <source>
        <dbReference type="SAM" id="MobiDB-lite"/>
    </source>
</evidence>
<evidence type="ECO:0000313" key="8">
    <source>
        <dbReference type="EMBL" id="KZT22638.1"/>
    </source>
</evidence>
<evidence type="ECO:0000256" key="4">
    <source>
        <dbReference type="ARBA" id="ARBA00023224"/>
    </source>
</evidence>
<proteinExistence type="predicted"/>
<dbReference type="SUPFAM" id="SSF52540">
    <property type="entry name" value="P-loop containing nucleoside triphosphate hydrolases"/>
    <property type="match status" value="1"/>
</dbReference>
<dbReference type="GO" id="GO:0005525">
    <property type="term" value="F:GTP binding"/>
    <property type="evidence" value="ECO:0007669"/>
    <property type="project" value="UniProtKB-KW"/>
</dbReference>
<evidence type="ECO:0000256" key="2">
    <source>
        <dbReference type="ARBA" id="ARBA00022741"/>
    </source>
</evidence>
<dbReference type="GO" id="GO:0007188">
    <property type="term" value="P:adenylate cyclase-modulating G protein-coupled receptor signaling pathway"/>
    <property type="evidence" value="ECO:0007669"/>
    <property type="project" value="TreeGrafter"/>
</dbReference>
<feature type="binding site" evidence="5">
    <location>
        <begin position="332"/>
        <end position="338"/>
    </location>
    <ligand>
        <name>GTP</name>
        <dbReference type="ChEBI" id="CHEBI:37565"/>
    </ligand>
</feature>
<evidence type="ECO:0000256" key="1">
    <source>
        <dbReference type="ARBA" id="ARBA00022723"/>
    </source>
</evidence>
<dbReference type="SMART" id="SM00275">
    <property type="entry name" value="G_alpha"/>
    <property type="match status" value="1"/>
</dbReference>
<dbReference type="GO" id="GO:0031683">
    <property type="term" value="F:G-protein beta/gamma-subunit complex binding"/>
    <property type="evidence" value="ECO:0007669"/>
    <property type="project" value="InterPro"/>
</dbReference>
<feature type="compositionally biased region" description="Basic and acidic residues" evidence="7">
    <location>
        <begin position="1"/>
        <end position="15"/>
    </location>
</feature>
<dbReference type="AlphaFoldDB" id="A0A165QMY1"/>